<dbReference type="Gene3D" id="2.60.120.200">
    <property type="match status" value="1"/>
</dbReference>
<evidence type="ECO:0000313" key="3">
    <source>
        <dbReference type="Proteomes" id="UP000050949"/>
    </source>
</evidence>
<dbReference type="RefSeq" id="WP_051225107.1">
    <property type="nucleotide sequence ID" value="NZ_AUEH01000005.1"/>
</dbReference>
<protein>
    <recommendedName>
        <fullName evidence="1">Bacterial Ig-like domain-containing protein</fullName>
    </recommendedName>
</protein>
<dbReference type="Pfam" id="PF18951">
    <property type="entry name" value="DUF5695"/>
    <property type="match status" value="1"/>
</dbReference>
<dbReference type="Gene3D" id="2.60.120.260">
    <property type="entry name" value="Galactose-binding domain-like"/>
    <property type="match status" value="1"/>
</dbReference>
<dbReference type="AlphaFoldDB" id="A0A0R1XBA2"/>
<dbReference type="InterPro" id="IPR013783">
    <property type="entry name" value="Ig-like_fold"/>
</dbReference>
<dbReference type="InterPro" id="IPR043750">
    <property type="entry name" value="DUF5695"/>
</dbReference>
<dbReference type="eggNOG" id="COG1409">
    <property type="taxonomic scope" value="Bacteria"/>
</dbReference>
<dbReference type="InterPro" id="IPR011081">
    <property type="entry name" value="Big_4"/>
</dbReference>
<feature type="domain" description="Bacterial Ig-like" evidence="1">
    <location>
        <begin position="936"/>
        <end position="990"/>
    </location>
</feature>
<dbReference type="Proteomes" id="UP000050949">
    <property type="component" value="Unassembled WGS sequence"/>
</dbReference>
<dbReference type="EMBL" id="AZFW01000050">
    <property type="protein sequence ID" value="KRM27358.1"/>
    <property type="molecule type" value="Genomic_DNA"/>
</dbReference>
<gene>
    <name evidence="2" type="ORF">FC91_GL002567</name>
</gene>
<dbReference type="PATRIC" id="fig|1122147.4.peg.2648"/>
<evidence type="ECO:0000313" key="2">
    <source>
        <dbReference type="EMBL" id="KRM27358.1"/>
    </source>
</evidence>
<dbReference type="InterPro" id="IPR008979">
    <property type="entry name" value="Galactose-bd-like_sf"/>
</dbReference>
<dbReference type="Gene3D" id="2.60.40.10">
    <property type="entry name" value="Immunoglobulins"/>
    <property type="match status" value="1"/>
</dbReference>
<dbReference type="Pfam" id="PF07532">
    <property type="entry name" value="Big_4"/>
    <property type="match status" value="1"/>
</dbReference>
<dbReference type="InterPro" id="IPR013320">
    <property type="entry name" value="ConA-like_dom_sf"/>
</dbReference>
<dbReference type="OrthoDB" id="9761789at2"/>
<accession>A0A0R1XBA2</accession>
<sequence>MYLHTSVDKKDISFTYQCMHTGSIHGGTHNIMDTKGVKHVENGASATFAERKVIDGEQYLIYNVKFSELGPNNIIVHYSVDGQEKKTTLQYTVIDNPQTALADHADFLLKTQWQTPGKLQDKVFDDWMMDTKSKRNEFAGYYGWGDDWGLTHATFLAEMNSMTPKVKQVQAIDEYLDTAIWNGLMQEHHDDYLINDFLMKQPNTTPTYRGFAYPHIYNTYFAMYKIASQYPDLIQYKDKADTYLLRAYHIMKAMYADGVGYNWETGTMGESSTPAIIQALKDRGYAAEAQDITDIMAKKYQNFAKDKYPYVSEYPYDNTSEEAVYMLGQQNNDQNMMSMIDLKTRASRGVQPVWYRYGVTTPITGENWFTFQYSCALVGIAMDDWLRVQNNGLNQADLGLAERANYAGKLANLTLINSGQMDSDPANIGTTSWTYQAQLGNYEALGTGGGNMHNGWRQMSGESDLALWGALQTMSADVVTDPVFGLTGYGATVRKQGRLYFIKPEDGLRQRVNLINDKLSYAFANDKYTQAVIDPTTQKAQFQLTNTAGEAHDAKLVITHPQAKTQVFTVIYNGKTVGSFEANGTKITVTIPVTAAKKGLLTIQPGKLLTNTKPTVTVPDKLTTSMSQANDVRLIGHAEDKATLQKQPAAKWTVVQAPEGGKATFSAADNAITSAQFNKAGHYVVQLTATGANQSTAKTVSVDVQADQPLPETVARYGFDVTDQDIIAHRLPNEAAGGPAAELYGTTDDFSTVAGKTGKALAMSGKVAGYLRLPAAVTERLQETTLSLDVRLSGRQVTGTTIYQFADEQQSLALQVNGSNELYLNVKDAGKTAKEIHTGVALPADQWENITLTLTNHGAALYLNGKVIKTLPQSTLTLGALGKVQKNYIGRATSQAAPWFHGALDNFVLRSKALSAAEINKLYGNDEALTIKSLDPATAVTSVKTAPQLPQQVQANYSDGTKRAIAVTWAEVDPEQYAKAGSFKVTGTIAESKALSATVTVQVVAGKKENLAKSATPTAIIDTPEDLGGVKGLNDGFTPANSDDRSHGVWHNWHGDQTADAWVQYAWKQPVLLTDTNAYYFFDGSNFDPSAARFQYQDDQGKWQDCQNVQGAGTTLNQFNKTTFTPVTTKTFRMILTPGHLGIGVIEWQVNGYTVQ</sequence>
<organism evidence="2 3">
    <name type="scientific">Schleiferilactobacillus harbinensis DSM 16991</name>
    <dbReference type="NCBI Taxonomy" id="1122147"/>
    <lineage>
        <taxon>Bacteria</taxon>
        <taxon>Bacillati</taxon>
        <taxon>Bacillota</taxon>
        <taxon>Bacilli</taxon>
        <taxon>Lactobacillales</taxon>
        <taxon>Lactobacillaceae</taxon>
        <taxon>Schleiferilactobacillus</taxon>
    </lineage>
</organism>
<dbReference type="eggNOG" id="COG3408">
    <property type="taxonomic scope" value="Bacteria"/>
</dbReference>
<proteinExistence type="predicted"/>
<name>A0A0R1XBA2_9LACO</name>
<reference evidence="2 3" key="1">
    <citation type="journal article" date="2015" name="Genome Announc.">
        <title>Expanding the biotechnology potential of lactobacilli through comparative genomics of 213 strains and associated genera.</title>
        <authorList>
            <person name="Sun Z."/>
            <person name="Harris H.M."/>
            <person name="McCann A."/>
            <person name="Guo C."/>
            <person name="Argimon S."/>
            <person name="Zhang W."/>
            <person name="Yang X."/>
            <person name="Jeffery I.B."/>
            <person name="Cooney J.C."/>
            <person name="Kagawa T.F."/>
            <person name="Liu W."/>
            <person name="Song Y."/>
            <person name="Salvetti E."/>
            <person name="Wrobel A."/>
            <person name="Rasinkangas P."/>
            <person name="Parkhill J."/>
            <person name="Rea M.C."/>
            <person name="O'Sullivan O."/>
            <person name="Ritari J."/>
            <person name="Douillard F.P."/>
            <person name="Paul Ross R."/>
            <person name="Yang R."/>
            <person name="Briner A.E."/>
            <person name="Felis G.E."/>
            <person name="de Vos W.M."/>
            <person name="Barrangou R."/>
            <person name="Klaenhammer T.R."/>
            <person name="Caufield P.W."/>
            <person name="Cui Y."/>
            <person name="Zhang H."/>
            <person name="O'Toole P.W."/>
        </authorList>
    </citation>
    <scope>NUCLEOTIDE SEQUENCE [LARGE SCALE GENOMIC DNA]</scope>
    <source>
        <strain evidence="2 3">DSM 16991</strain>
    </source>
</reference>
<dbReference type="eggNOG" id="COG3533">
    <property type="taxonomic scope" value="Bacteria"/>
</dbReference>
<dbReference type="SUPFAM" id="SSF49899">
    <property type="entry name" value="Concanavalin A-like lectins/glucanases"/>
    <property type="match status" value="1"/>
</dbReference>
<evidence type="ECO:0000259" key="1">
    <source>
        <dbReference type="Pfam" id="PF07532"/>
    </source>
</evidence>
<dbReference type="Pfam" id="PF13385">
    <property type="entry name" value="Laminin_G_3"/>
    <property type="match status" value="1"/>
</dbReference>
<dbReference type="SUPFAM" id="SSF49785">
    <property type="entry name" value="Galactose-binding domain-like"/>
    <property type="match status" value="1"/>
</dbReference>
<comment type="caution">
    <text evidence="2">The sequence shown here is derived from an EMBL/GenBank/DDBJ whole genome shotgun (WGS) entry which is preliminary data.</text>
</comment>